<feature type="repeat" description="WD" evidence="3">
    <location>
        <begin position="344"/>
        <end position="385"/>
    </location>
</feature>
<dbReference type="Pfam" id="PF07676">
    <property type="entry name" value="PD40"/>
    <property type="match status" value="1"/>
</dbReference>
<evidence type="ECO:0000256" key="3">
    <source>
        <dbReference type="PROSITE-ProRule" id="PRU00221"/>
    </source>
</evidence>
<evidence type="ECO:0000313" key="6">
    <source>
        <dbReference type="Proteomes" id="UP000053558"/>
    </source>
</evidence>
<feature type="repeat" description="WD" evidence="3">
    <location>
        <begin position="1"/>
        <end position="35"/>
    </location>
</feature>
<proteinExistence type="predicted"/>
<dbReference type="OrthoDB" id="284782at2759"/>
<dbReference type="PANTHER" id="PTHR22847">
    <property type="entry name" value="WD40 REPEAT PROTEIN"/>
    <property type="match status" value="1"/>
</dbReference>
<gene>
    <name evidence="5" type="ORF">CONPUDRAFT_124953</name>
</gene>
<dbReference type="AlphaFoldDB" id="A0A5M3MM28"/>
<dbReference type="InterPro" id="IPR011659">
    <property type="entry name" value="WD40"/>
</dbReference>
<feature type="region of interest" description="Disordered" evidence="4">
    <location>
        <begin position="514"/>
        <end position="572"/>
    </location>
</feature>
<evidence type="ECO:0000256" key="2">
    <source>
        <dbReference type="ARBA" id="ARBA00022737"/>
    </source>
</evidence>
<accession>A0A5M3MM28</accession>
<dbReference type="Proteomes" id="UP000053558">
    <property type="component" value="Unassembled WGS sequence"/>
</dbReference>
<sequence>MTCLLFLPDGNRLLAGSSDGTISIWDATTGDSGSSPLLHWPAPLHPVALVAWSAQTDHAVIVGKSGKIWVIDTNKGDIVLSSEEKSSLLGLSYGPVYSLAWYSSWSFILCSGVRDNHVRLWNTGTGQSTTNITCRGGCRIALSPDESKLAVGPTSSFGEVFVYDTRLGREQVHLMRLSGHGVREIEYNPDGTLLAVLLYNGTLYIFNPETGITRQDINVSGSSGARINDISFSSDNRHFAYITASLCIYDLQTKRMVRTLAEDDALCPAVFCPDGVRILGNTTSSLAVWDISTGAELMSRPGYLERAAWSPDGRKILIDRHQNGTKIGAMELLDAASGDILWKAASEEEGTTAFAFSPDGTRFATASEHAEIKMWDAKTCKELLVFGSQTDSEASVESLHRKNSDIELDDFPVTTRRATAPANFDRTKVTMMPPGASASARDQRQLVSRNTASKLVASQVGLMTQLVSRLKSYLSASHNEEPQPTEGGANTNQREHRSVARAFQLVSVGRAKDRVFARGGGNRRRNSRQEPEDDDDRDEPSPDPEDVARTSHSEQPAVSAEAAVDADDNSSLSSKHGCVDTICYCLCIPCCHL</sequence>
<protein>
    <submittedName>
        <fullName evidence="5">YVTN repeat-like/Quino protein amine dehydrogenase</fullName>
    </submittedName>
</protein>
<dbReference type="GeneID" id="19199864"/>
<dbReference type="GO" id="GO:1990234">
    <property type="term" value="C:transferase complex"/>
    <property type="evidence" value="ECO:0007669"/>
    <property type="project" value="UniProtKB-ARBA"/>
</dbReference>
<name>A0A5M3MM28_CONPW</name>
<dbReference type="EMBL" id="JH711579">
    <property type="protein sequence ID" value="EIW80228.1"/>
    <property type="molecule type" value="Genomic_DNA"/>
</dbReference>
<feature type="compositionally biased region" description="Acidic residues" evidence="4">
    <location>
        <begin position="531"/>
        <end position="545"/>
    </location>
</feature>
<dbReference type="Gene3D" id="2.130.10.10">
    <property type="entry name" value="YVTN repeat-like/Quinoprotein amine dehydrogenase"/>
    <property type="match status" value="3"/>
</dbReference>
<reference evidence="6" key="1">
    <citation type="journal article" date="2012" name="Science">
        <title>The Paleozoic origin of enzymatic lignin decomposition reconstructed from 31 fungal genomes.</title>
        <authorList>
            <person name="Floudas D."/>
            <person name="Binder M."/>
            <person name="Riley R."/>
            <person name="Barry K."/>
            <person name="Blanchette R.A."/>
            <person name="Henrissat B."/>
            <person name="Martinez A.T."/>
            <person name="Otillar R."/>
            <person name="Spatafora J.W."/>
            <person name="Yadav J.S."/>
            <person name="Aerts A."/>
            <person name="Benoit I."/>
            <person name="Boyd A."/>
            <person name="Carlson A."/>
            <person name="Copeland A."/>
            <person name="Coutinho P.M."/>
            <person name="de Vries R.P."/>
            <person name="Ferreira P."/>
            <person name="Findley K."/>
            <person name="Foster B."/>
            <person name="Gaskell J."/>
            <person name="Glotzer D."/>
            <person name="Gorecki P."/>
            <person name="Heitman J."/>
            <person name="Hesse C."/>
            <person name="Hori C."/>
            <person name="Igarashi K."/>
            <person name="Jurgens J.A."/>
            <person name="Kallen N."/>
            <person name="Kersten P."/>
            <person name="Kohler A."/>
            <person name="Kuees U."/>
            <person name="Kumar T.K.A."/>
            <person name="Kuo A."/>
            <person name="LaButti K."/>
            <person name="Larrondo L.F."/>
            <person name="Lindquist E."/>
            <person name="Ling A."/>
            <person name="Lombard V."/>
            <person name="Lucas S."/>
            <person name="Lundell T."/>
            <person name="Martin R."/>
            <person name="McLaughlin D.J."/>
            <person name="Morgenstern I."/>
            <person name="Morin E."/>
            <person name="Murat C."/>
            <person name="Nagy L.G."/>
            <person name="Nolan M."/>
            <person name="Ohm R.A."/>
            <person name="Patyshakuliyeva A."/>
            <person name="Rokas A."/>
            <person name="Ruiz-Duenas F.J."/>
            <person name="Sabat G."/>
            <person name="Salamov A."/>
            <person name="Samejima M."/>
            <person name="Schmutz J."/>
            <person name="Slot J.C."/>
            <person name="St John F."/>
            <person name="Stenlid J."/>
            <person name="Sun H."/>
            <person name="Sun S."/>
            <person name="Syed K."/>
            <person name="Tsang A."/>
            <person name="Wiebenga A."/>
            <person name="Young D."/>
            <person name="Pisabarro A."/>
            <person name="Eastwood D.C."/>
            <person name="Martin F."/>
            <person name="Cullen D."/>
            <person name="Grigoriev I.V."/>
            <person name="Hibbett D.S."/>
        </authorList>
    </citation>
    <scope>NUCLEOTIDE SEQUENCE [LARGE SCALE GENOMIC DNA]</scope>
    <source>
        <strain evidence="6">RWD-64-598 SS2</strain>
    </source>
</reference>
<dbReference type="PROSITE" id="PS50294">
    <property type="entry name" value="WD_REPEATS_REGION"/>
    <property type="match status" value="2"/>
</dbReference>
<feature type="region of interest" description="Disordered" evidence="4">
    <location>
        <begin position="475"/>
        <end position="495"/>
    </location>
</feature>
<evidence type="ECO:0000256" key="4">
    <source>
        <dbReference type="SAM" id="MobiDB-lite"/>
    </source>
</evidence>
<evidence type="ECO:0000256" key="1">
    <source>
        <dbReference type="ARBA" id="ARBA00022574"/>
    </source>
</evidence>
<dbReference type="Pfam" id="PF00400">
    <property type="entry name" value="WD40"/>
    <property type="match status" value="3"/>
</dbReference>
<evidence type="ECO:0000313" key="5">
    <source>
        <dbReference type="EMBL" id="EIW80228.1"/>
    </source>
</evidence>
<dbReference type="PANTHER" id="PTHR22847:SF637">
    <property type="entry name" value="WD REPEAT DOMAIN 5B"/>
    <property type="match status" value="1"/>
</dbReference>
<dbReference type="InterPro" id="IPR001680">
    <property type="entry name" value="WD40_rpt"/>
</dbReference>
<dbReference type="SUPFAM" id="SSF50998">
    <property type="entry name" value="Quinoprotein alcohol dehydrogenase-like"/>
    <property type="match status" value="1"/>
</dbReference>
<keyword evidence="1 3" id="KW-0853">WD repeat</keyword>
<dbReference type="SMART" id="SM00320">
    <property type="entry name" value="WD40"/>
    <property type="match status" value="7"/>
</dbReference>
<dbReference type="PROSITE" id="PS00678">
    <property type="entry name" value="WD_REPEATS_1"/>
    <property type="match status" value="1"/>
</dbReference>
<keyword evidence="6" id="KW-1185">Reference proteome</keyword>
<dbReference type="RefSeq" id="XP_007769228.1">
    <property type="nucleotide sequence ID" value="XM_007771038.1"/>
</dbReference>
<keyword evidence="2" id="KW-0677">Repeat</keyword>
<comment type="caution">
    <text evidence="5">The sequence shown here is derived from an EMBL/GenBank/DDBJ whole genome shotgun (WGS) entry which is preliminary data.</text>
</comment>
<dbReference type="KEGG" id="cput:CONPUDRAFT_124953"/>
<dbReference type="InterPro" id="IPR019775">
    <property type="entry name" value="WD40_repeat_CS"/>
</dbReference>
<dbReference type="InterPro" id="IPR011047">
    <property type="entry name" value="Quinoprotein_ADH-like_sf"/>
</dbReference>
<dbReference type="InterPro" id="IPR015943">
    <property type="entry name" value="WD40/YVTN_repeat-like_dom_sf"/>
</dbReference>
<organism evidence="5 6">
    <name type="scientific">Coniophora puteana (strain RWD-64-598)</name>
    <name type="common">Brown rot fungus</name>
    <dbReference type="NCBI Taxonomy" id="741705"/>
    <lineage>
        <taxon>Eukaryota</taxon>
        <taxon>Fungi</taxon>
        <taxon>Dikarya</taxon>
        <taxon>Basidiomycota</taxon>
        <taxon>Agaricomycotina</taxon>
        <taxon>Agaricomycetes</taxon>
        <taxon>Agaricomycetidae</taxon>
        <taxon>Boletales</taxon>
        <taxon>Coniophorineae</taxon>
        <taxon>Coniophoraceae</taxon>
        <taxon>Coniophora</taxon>
    </lineage>
</organism>
<dbReference type="PROSITE" id="PS50082">
    <property type="entry name" value="WD_REPEATS_2"/>
    <property type="match status" value="2"/>
</dbReference>